<dbReference type="SUPFAM" id="SSF110296">
    <property type="entry name" value="Oligoxyloglucan reducing end-specific cellobiohydrolase"/>
    <property type="match status" value="1"/>
</dbReference>
<dbReference type="RefSeq" id="WP_153041953.1">
    <property type="nucleotide sequence ID" value="NZ_JAYFSN010000003.1"/>
</dbReference>
<keyword evidence="2" id="KW-1185">Reference proteome</keyword>
<dbReference type="EMBL" id="JAYFSO010000004">
    <property type="protein sequence ID" value="MEA5123252.1"/>
    <property type="molecule type" value="Genomic_DNA"/>
</dbReference>
<reference evidence="1 2" key="1">
    <citation type="submission" date="2023-12" db="EMBL/GenBank/DDBJ databases">
        <title>Genome sequencing of Xanthomonas floridensis.</title>
        <authorList>
            <person name="Greer S."/>
            <person name="Harrison J."/>
            <person name="Grant M."/>
            <person name="Vicente J."/>
            <person name="Studholme D."/>
        </authorList>
    </citation>
    <scope>NUCLEOTIDE SEQUENCE [LARGE SCALE GENOMIC DNA]</scope>
    <source>
        <strain evidence="1 2">WHRI 8848</strain>
    </source>
</reference>
<protein>
    <submittedName>
        <fullName evidence="1">Uncharacterized protein</fullName>
    </submittedName>
</protein>
<comment type="caution">
    <text evidence="1">The sequence shown here is derived from an EMBL/GenBank/DDBJ whole genome shotgun (WGS) entry which is preliminary data.</text>
</comment>
<organism evidence="1 2">
    <name type="scientific">Xanthomonas floridensis</name>
    <dbReference type="NCBI Taxonomy" id="1843580"/>
    <lineage>
        <taxon>Bacteria</taxon>
        <taxon>Pseudomonadati</taxon>
        <taxon>Pseudomonadota</taxon>
        <taxon>Gammaproteobacteria</taxon>
        <taxon>Lysobacterales</taxon>
        <taxon>Lysobacteraceae</taxon>
        <taxon>Xanthomonas</taxon>
    </lineage>
</organism>
<accession>A0ABU5PV95</accession>
<evidence type="ECO:0000313" key="2">
    <source>
        <dbReference type="Proteomes" id="UP001303614"/>
    </source>
</evidence>
<evidence type="ECO:0000313" key="1">
    <source>
        <dbReference type="EMBL" id="MEA5123252.1"/>
    </source>
</evidence>
<sequence>MTQIDPGNDNAHLAMTPKQTALYFKHVIAISAERALLSGLLYCQDSEPNVSRAMMIAEGRWYHLYDLEDITQDCVRQSTRGICEREVYCLLGRQGMLRTHPSGQAFCDEQLPLANSYLKALRDIDGQLYACGTQGQVLRRTPGGWVRMDQGVYESMVDQVTSSLNALDGAAANDIYAAGDGGALWHWDGVEWTRLDSPTRLPLYVVHRHSDGLIYLAGSGGVLFRGSRHHGWADLSGSAFGHLVMARACEFQGTLYLACGSDLLCFANDVLSVVDVPLPGALTFHGLGACAEALWCVGNEGVLSFDGSQWRAHPCPEN</sequence>
<proteinExistence type="predicted"/>
<gene>
    <name evidence="1" type="ORF">VB146_05090</name>
</gene>
<name>A0ABU5PV95_9XANT</name>
<dbReference type="Proteomes" id="UP001303614">
    <property type="component" value="Unassembled WGS sequence"/>
</dbReference>